<dbReference type="RefSeq" id="WP_135629203.1">
    <property type="nucleotide sequence ID" value="NZ_RQGU01000161.1"/>
</dbReference>
<comment type="caution">
    <text evidence="3">The sequence shown here is derived from an EMBL/GenBank/DDBJ whole genome shotgun (WGS) entry which is preliminary data.</text>
</comment>
<evidence type="ECO:0000313" key="5">
    <source>
        <dbReference type="Proteomes" id="UP000298057"/>
    </source>
</evidence>
<keyword evidence="5" id="KW-1185">Reference proteome</keyword>
<dbReference type="Pfam" id="PF08241">
    <property type="entry name" value="Methyltransf_11"/>
    <property type="match status" value="1"/>
</dbReference>
<protein>
    <submittedName>
        <fullName evidence="3">Class I SAM-dependent methyltransferase</fullName>
    </submittedName>
</protein>
<dbReference type="Gene3D" id="3.40.50.150">
    <property type="entry name" value="Vaccinia Virus protein VP39"/>
    <property type="match status" value="1"/>
</dbReference>
<evidence type="ECO:0000313" key="2">
    <source>
        <dbReference type="EMBL" id="TGM11971.1"/>
    </source>
</evidence>
<dbReference type="SUPFAM" id="SSF53335">
    <property type="entry name" value="S-adenosyl-L-methionine-dependent methyltransferases"/>
    <property type="match status" value="1"/>
</dbReference>
<keyword evidence="3" id="KW-0808">Transferase</keyword>
<name>A0A5F2BZ75_9LEPT</name>
<evidence type="ECO:0000259" key="1">
    <source>
        <dbReference type="Pfam" id="PF08241"/>
    </source>
</evidence>
<dbReference type="EMBL" id="RQGU01000161">
    <property type="protein sequence ID" value="TGM11971.1"/>
    <property type="molecule type" value="Genomic_DNA"/>
</dbReference>
<dbReference type="Proteomes" id="UP000297832">
    <property type="component" value="Unassembled WGS sequence"/>
</dbReference>
<dbReference type="AlphaFoldDB" id="A0A5F2BZ75"/>
<dbReference type="EMBL" id="RQGV01000005">
    <property type="protein sequence ID" value="TGM15168.1"/>
    <property type="molecule type" value="Genomic_DNA"/>
</dbReference>
<evidence type="ECO:0000313" key="4">
    <source>
        <dbReference type="Proteomes" id="UP000297832"/>
    </source>
</evidence>
<dbReference type="Proteomes" id="UP000298057">
    <property type="component" value="Unassembled WGS sequence"/>
</dbReference>
<dbReference type="InterPro" id="IPR013216">
    <property type="entry name" value="Methyltransf_11"/>
</dbReference>
<evidence type="ECO:0000313" key="3">
    <source>
        <dbReference type="EMBL" id="TGM15168.1"/>
    </source>
</evidence>
<dbReference type="GO" id="GO:0032259">
    <property type="term" value="P:methylation"/>
    <property type="evidence" value="ECO:0007669"/>
    <property type="project" value="UniProtKB-KW"/>
</dbReference>
<reference evidence="4 5" key="2">
    <citation type="journal article" date="2019" name="PLoS Negl. Trop. Dis.">
        <title>Revisiting the worldwide diversity of Leptospira species in the environment.</title>
        <authorList>
            <person name="Vincent A.T."/>
            <person name="Schiettekatte O."/>
            <person name="Bourhy P."/>
            <person name="Veyrier F.J."/>
            <person name="Picardeau M."/>
        </authorList>
    </citation>
    <scope>NUCLEOTIDE SEQUENCE [LARGE SCALE GENOMIC DNA]</scope>
    <source>
        <strain evidence="3 4">201702405</strain>
        <strain evidence="5">201702406</strain>
    </source>
</reference>
<organism evidence="3 4">
    <name type="scientific">Leptospira selangorensis</name>
    <dbReference type="NCBI Taxonomy" id="2484982"/>
    <lineage>
        <taxon>Bacteria</taxon>
        <taxon>Pseudomonadati</taxon>
        <taxon>Spirochaetota</taxon>
        <taxon>Spirochaetia</taxon>
        <taxon>Leptospirales</taxon>
        <taxon>Leptospiraceae</taxon>
        <taxon>Leptospira</taxon>
    </lineage>
</organism>
<reference evidence="2" key="1">
    <citation type="submission" date="2018-10" db="EMBL/GenBank/DDBJ databases">
        <authorList>
            <person name="Vincent A.T."/>
            <person name="Schiettekatte O."/>
            <person name="Bourhy P."/>
            <person name="Veyrier F.J."/>
            <person name="Picardeau M."/>
        </authorList>
    </citation>
    <scope>NUCLEOTIDE SEQUENCE</scope>
    <source>
        <strain evidence="2">201702406</strain>
    </source>
</reference>
<keyword evidence="3" id="KW-0489">Methyltransferase</keyword>
<proteinExistence type="predicted"/>
<dbReference type="CDD" id="cd02440">
    <property type="entry name" value="AdoMet_MTases"/>
    <property type="match status" value="1"/>
</dbReference>
<feature type="domain" description="Methyltransferase type 11" evidence="1">
    <location>
        <begin position="43"/>
        <end position="132"/>
    </location>
</feature>
<sequence length="247" mass="28930">MDIPHRQELKPHTLLDEDSRYKKAKKIHAIINNFDEIKNNTFLEVGTGSGFIAAYFTNFFLEVNSVDVRDQRQTQKDIRFRQIDGTKLPFPDNYFDLVVSNHVIEHVGNRESQIEHLKEIFRVMKKEGIFYLAFPNKWRLIEPHYKLPLLSWFSSFYSDLYVRLSGKAEFYDCRPLSRSDALAILQSAGLNPHEVTLDAIRIYAKLESDNRFVKILASLPTLCFIPFKPWISTLIFVCRKDPRNSIQ</sequence>
<gene>
    <name evidence="3" type="ORF">EHQ81_01880</name>
    <name evidence="2" type="ORF">EHQ82_20735</name>
</gene>
<dbReference type="GO" id="GO:0008757">
    <property type="term" value="F:S-adenosylmethionine-dependent methyltransferase activity"/>
    <property type="evidence" value="ECO:0007669"/>
    <property type="project" value="InterPro"/>
</dbReference>
<dbReference type="PANTHER" id="PTHR43591">
    <property type="entry name" value="METHYLTRANSFERASE"/>
    <property type="match status" value="1"/>
</dbReference>
<accession>A0A5F2BZ75</accession>
<dbReference type="InterPro" id="IPR029063">
    <property type="entry name" value="SAM-dependent_MTases_sf"/>
</dbReference>